<dbReference type="InterPro" id="IPR029065">
    <property type="entry name" value="Enolase_C-like"/>
</dbReference>
<sequence length="383" mass="41610">MKITGWRTIKTWHRWGRPIGDVNGTLTSGVTEVPLLILETDEGISGIGVGGHADIERIFPAIEGEDPRAVTALYDRMQAWVFKSGHAGSVFGAIGVVDMALWDLKAKCAGEPLWRLLGARSPFVPGYASGLDFPLSLDALTALHQRFAERGFSAFKLKGGLDVEEDLQRLLAVREVYLANSPSPAVMIDVNESMSAKQAVRYVSRLQEELDLSWIEEPVRRWDAAGHAAIRQQVRCAVATGENLTGLEQFLPLLKENAVDVLQAGMCWGITHFLRVANLAQAFSLPVSPVGYNANPVAHAAAAVSNHLSCEIQDLSFPSGLRVDQRIEDGGIVLGNEPGLGIAIDENALQQQQNDDSWTIAQGPHVRPERAGLRLSLRTSAND</sequence>
<dbReference type="Proteomes" id="UP000247485">
    <property type="component" value="Unassembled WGS sequence"/>
</dbReference>
<proteinExistence type="predicted"/>
<dbReference type="Pfam" id="PF13378">
    <property type="entry name" value="MR_MLE_C"/>
    <property type="match status" value="1"/>
</dbReference>
<protein>
    <submittedName>
        <fullName evidence="5">L-alanine-DL-glutamate epimerase-like enolase superfamily enzyme</fullName>
    </submittedName>
</protein>
<organism evidence="5 6">
    <name type="scientific">Klebsiella oxytoca</name>
    <dbReference type="NCBI Taxonomy" id="571"/>
    <lineage>
        <taxon>Bacteria</taxon>
        <taxon>Pseudomonadati</taxon>
        <taxon>Pseudomonadota</taxon>
        <taxon>Gammaproteobacteria</taxon>
        <taxon>Enterobacterales</taxon>
        <taxon>Enterobacteriaceae</taxon>
        <taxon>Klebsiella/Raoultella group</taxon>
        <taxon>Klebsiella</taxon>
    </lineage>
</organism>
<dbReference type="InterPro" id="IPR029017">
    <property type="entry name" value="Enolase-like_N"/>
</dbReference>
<dbReference type="SUPFAM" id="SSF51604">
    <property type="entry name" value="Enolase C-terminal domain-like"/>
    <property type="match status" value="1"/>
</dbReference>
<dbReference type="CDD" id="cd03316">
    <property type="entry name" value="MR_like"/>
    <property type="match status" value="1"/>
</dbReference>
<dbReference type="EMBL" id="QJJG01000010">
    <property type="protein sequence ID" value="PXW43992.1"/>
    <property type="molecule type" value="Genomic_DNA"/>
</dbReference>
<dbReference type="SFLD" id="SFLDS00001">
    <property type="entry name" value="Enolase"/>
    <property type="match status" value="1"/>
</dbReference>
<keyword evidence="2" id="KW-0479">Metal-binding</keyword>
<dbReference type="InterPro" id="IPR013342">
    <property type="entry name" value="Mandelate_racemase_C"/>
</dbReference>
<accession>A0A318FPQ1</accession>
<comment type="cofactor">
    <cofactor evidence="1">
        <name>Mg(2+)</name>
        <dbReference type="ChEBI" id="CHEBI:18420"/>
    </cofactor>
</comment>
<dbReference type="SMART" id="SM00922">
    <property type="entry name" value="MR_MLE"/>
    <property type="match status" value="1"/>
</dbReference>
<dbReference type="PANTHER" id="PTHR13794:SF58">
    <property type="entry name" value="MITOCHONDRIAL ENOLASE SUPERFAMILY MEMBER 1"/>
    <property type="match status" value="1"/>
</dbReference>
<evidence type="ECO:0000259" key="4">
    <source>
        <dbReference type="SMART" id="SM00922"/>
    </source>
</evidence>
<gene>
    <name evidence="5" type="ORF">DET57_110106</name>
</gene>
<dbReference type="Pfam" id="PF02746">
    <property type="entry name" value="MR_MLE_N"/>
    <property type="match status" value="1"/>
</dbReference>
<dbReference type="Gene3D" id="3.20.20.120">
    <property type="entry name" value="Enolase-like C-terminal domain"/>
    <property type="match status" value="1"/>
</dbReference>
<comment type="caution">
    <text evidence="5">The sequence shown here is derived from an EMBL/GenBank/DDBJ whole genome shotgun (WGS) entry which is preliminary data.</text>
</comment>
<dbReference type="Gene3D" id="3.30.390.10">
    <property type="entry name" value="Enolase-like, N-terminal domain"/>
    <property type="match status" value="1"/>
</dbReference>
<dbReference type="GO" id="GO:0000287">
    <property type="term" value="F:magnesium ion binding"/>
    <property type="evidence" value="ECO:0007669"/>
    <property type="project" value="TreeGrafter"/>
</dbReference>
<dbReference type="InterPro" id="IPR013341">
    <property type="entry name" value="Mandelate_racemase_N_dom"/>
</dbReference>
<dbReference type="PANTHER" id="PTHR13794">
    <property type="entry name" value="ENOLASE SUPERFAMILY, MANDELATE RACEMASE"/>
    <property type="match status" value="1"/>
</dbReference>
<reference evidence="5 6" key="1">
    <citation type="submission" date="2018-05" db="EMBL/GenBank/DDBJ databases">
        <title>Freshwater and sediment microbial communities from various areas in North America, analyzing microbe dynamics in response to fracking.</title>
        <authorList>
            <person name="Lamendella R."/>
        </authorList>
    </citation>
    <scope>NUCLEOTIDE SEQUENCE [LARGE SCALE GENOMIC DNA]</scope>
    <source>
        <strain evidence="5 6">67</strain>
    </source>
</reference>
<dbReference type="SUPFAM" id="SSF54826">
    <property type="entry name" value="Enolase N-terminal domain-like"/>
    <property type="match status" value="1"/>
</dbReference>
<keyword evidence="3" id="KW-0460">Magnesium</keyword>
<evidence type="ECO:0000256" key="2">
    <source>
        <dbReference type="ARBA" id="ARBA00022723"/>
    </source>
</evidence>
<dbReference type="GO" id="GO:0016836">
    <property type="term" value="F:hydro-lyase activity"/>
    <property type="evidence" value="ECO:0007669"/>
    <property type="project" value="TreeGrafter"/>
</dbReference>
<dbReference type="InterPro" id="IPR036849">
    <property type="entry name" value="Enolase-like_C_sf"/>
</dbReference>
<feature type="domain" description="Mandelate racemase/muconate lactonizing enzyme C-terminal" evidence="4">
    <location>
        <begin position="137"/>
        <end position="237"/>
    </location>
</feature>
<dbReference type="AlphaFoldDB" id="A0A318FPQ1"/>
<name>A0A318FPQ1_KLEOX</name>
<evidence type="ECO:0000313" key="6">
    <source>
        <dbReference type="Proteomes" id="UP000247485"/>
    </source>
</evidence>
<dbReference type="GO" id="GO:0016052">
    <property type="term" value="P:carbohydrate catabolic process"/>
    <property type="evidence" value="ECO:0007669"/>
    <property type="project" value="TreeGrafter"/>
</dbReference>
<dbReference type="RefSeq" id="WP_110274699.1">
    <property type="nucleotide sequence ID" value="NZ_QJJG01000010.1"/>
</dbReference>
<evidence type="ECO:0000256" key="1">
    <source>
        <dbReference type="ARBA" id="ARBA00001946"/>
    </source>
</evidence>
<evidence type="ECO:0000313" key="5">
    <source>
        <dbReference type="EMBL" id="PXW43992.1"/>
    </source>
</evidence>
<dbReference type="InterPro" id="IPR046945">
    <property type="entry name" value="RHMD-like"/>
</dbReference>
<evidence type="ECO:0000256" key="3">
    <source>
        <dbReference type="ARBA" id="ARBA00022842"/>
    </source>
</evidence>